<dbReference type="PANTHER" id="PTHR31692">
    <property type="entry name" value="EXPANSIN-B3"/>
    <property type="match status" value="1"/>
</dbReference>
<comment type="subcellular location">
    <subcellularLocation>
        <location evidence="1">Secreted</location>
    </subcellularLocation>
</comment>
<dbReference type="Pfam" id="PF03330">
    <property type="entry name" value="DPBB_1"/>
    <property type="match status" value="1"/>
</dbReference>
<dbReference type="Proteomes" id="UP001085076">
    <property type="component" value="Miscellaneous, Linkage group lg06"/>
</dbReference>
<accession>A0A9D5CAX6</accession>
<dbReference type="PRINTS" id="PR01225">
    <property type="entry name" value="EXPANSNFAMLY"/>
</dbReference>
<organism evidence="7 8">
    <name type="scientific">Dioscorea zingiberensis</name>
    <dbReference type="NCBI Taxonomy" id="325984"/>
    <lineage>
        <taxon>Eukaryota</taxon>
        <taxon>Viridiplantae</taxon>
        <taxon>Streptophyta</taxon>
        <taxon>Embryophyta</taxon>
        <taxon>Tracheophyta</taxon>
        <taxon>Spermatophyta</taxon>
        <taxon>Magnoliopsida</taxon>
        <taxon>Liliopsida</taxon>
        <taxon>Dioscoreales</taxon>
        <taxon>Dioscoreaceae</taxon>
        <taxon>Dioscorea</taxon>
    </lineage>
</organism>
<dbReference type="AlphaFoldDB" id="A0A9D5CAX6"/>
<dbReference type="InterPro" id="IPR009009">
    <property type="entry name" value="RlpA-like_DPBB"/>
</dbReference>
<protein>
    <recommendedName>
        <fullName evidence="9">Expansin-like A2</fullName>
    </recommendedName>
</protein>
<evidence type="ECO:0000313" key="8">
    <source>
        <dbReference type="Proteomes" id="UP001085076"/>
    </source>
</evidence>
<dbReference type="InterPro" id="IPR007118">
    <property type="entry name" value="Expan_Lol_pI"/>
</dbReference>
<evidence type="ECO:0000256" key="3">
    <source>
        <dbReference type="ARBA" id="ARBA00022525"/>
    </source>
</evidence>
<keyword evidence="4" id="KW-0732">Signal</keyword>
<feature type="chain" id="PRO_5039170954" description="Expansin-like A2" evidence="4">
    <location>
        <begin position="24"/>
        <end position="263"/>
    </location>
</feature>
<evidence type="ECO:0000256" key="2">
    <source>
        <dbReference type="ARBA" id="ARBA00005650"/>
    </source>
</evidence>
<name>A0A9D5CAX6_9LILI</name>
<evidence type="ECO:0000256" key="1">
    <source>
        <dbReference type="ARBA" id="ARBA00004613"/>
    </source>
</evidence>
<dbReference type="PROSITE" id="PS50842">
    <property type="entry name" value="EXPANSIN_EG45"/>
    <property type="match status" value="1"/>
</dbReference>
<evidence type="ECO:0008006" key="9">
    <source>
        <dbReference type="Google" id="ProtNLM"/>
    </source>
</evidence>
<dbReference type="Pfam" id="PF01357">
    <property type="entry name" value="Expansin_C"/>
    <property type="match status" value="1"/>
</dbReference>
<dbReference type="InterPro" id="IPR007117">
    <property type="entry name" value="Expansin_CBD"/>
</dbReference>
<evidence type="ECO:0000256" key="4">
    <source>
        <dbReference type="SAM" id="SignalP"/>
    </source>
</evidence>
<dbReference type="EMBL" id="JAGGNH010000006">
    <property type="protein sequence ID" value="KAJ0969802.1"/>
    <property type="molecule type" value="Genomic_DNA"/>
</dbReference>
<dbReference type="OrthoDB" id="5823761at2759"/>
<reference evidence="7" key="2">
    <citation type="journal article" date="2022" name="Hortic Res">
        <title>The genome of Dioscorea zingiberensis sheds light on the biosynthesis, origin and evolution of the medicinally important diosgenin saponins.</title>
        <authorList>
            <person name="Li Y."/>
            <person name="Tan C."/>
            <person name="Li Z."/>
            <person name="Guo J."/>
            <person name="Li S."/>
            <person name="Chen X."/>
            <person name="Wang C."/>
            <person name="Dai X."/>
            <person name="Yang H."/>
            <person name="Song W."/>
            <person name="Hou L."/>
            <person name="Xu J."/>
            <person name="Tong Z."/>
            <person name="Xu A."/>
            <person name="Yuan X."/>
            <person name="Wang W."/>
            <person name="Yang Q."/>
            <person name="Chen L."/>
            <person name="Sun Z."/>
            <person name="Wang K."/>
            <person name="Pan B."/>
            <person name="Chen J."/>
            <person name="Bao Y."/>
            <person name="Liu F."/>
            <person name="Qi X."/>
            <person name="Gang D.R."/>
            <person name="Wen J."/>
            <person name="Li J."/>
        </authorList>
    </citation>
    <scope>NUCLEOTIDE SEQUENCE</scope>
    <source>
        <strain evidence="7">Dzin_1.0</strain>
    </source>
</reference>
<evidence type="ECO:0000259" key="5">
    <source>
        <dbReference type="PROSITE" id="PS50842"/>
    </source>
</evidence>
<feature type="signal peptide" evidence="4">
    <location>
        <begin position="1"/>
        <end position="23"/>
    </location>
</feature>
<dbReference type="SUPFAM" id="SSF50685">
    <property type="entry name" value="Barwin-like endoglucanases"/>
    <property type="match status" value="1"/>
</dbReference>
<evidence type="ECO:0000313" key="7">
    <source>
        <dbReference type="EMBL" id="KAJ0969802.1"/>
    </source>
</evidence>
<dbReference type="PRINTS" id="PR00829">
    <property type="entry name" value="LOLP1ALLERGN"/>
</dbReference>
<comment type="similarity">
    <text evidence="2">Belongs to the expansin family. Expansin B subfamily.</text>
</comment>
<dbReference type="InterPro" id="IPR005795">
    <property type="entry name" value="LolPI"/>
</dbReference>
<dbReference type="Gene3D" id="2.60.40.760">
    <property type="entry name" value="Expansin, cellulose-binding-like domain"/>
    <property type="match status" value="1"/>
</dbReference>
<dbReference type="SUPFAM" id="SSF49590">
    <property type="entry name" value="PHL pollen allergen"/>
    <property type="match status" value="1"/>
</dbReference>
<dbReference type="InterPro" id="IPR036908">
    <property type="entry name" value="RlpA-like_sf"/>
</dbReference>
<dbReference type="PANTHER" id="PTHR31692:SF4">
    <property type="entry name" value="EXPANSIN-LIKE A1-RELATED"/>
    <property type="match status" value="1"/>
</dbReference>
<proteinExistence type="inferred from homology"/>
<keyword evidence="8" id="KW-1185">Reference proteome</keyword>
<dbReference type="GO" id="GO:0005576">
    <property type="term" value="C:extracellular region"/>
    <property type="evidence" value="ECO:0007669"/>
    <property type="project" value="UniProtKB-SubCell"/>
</dbReference>
<gene>
    <name evidence="7" type="ORF">J5N97_022679</name>
</gene>
<dbReference type="SMART" id="SM00837">
    <property type="entry name" value="DPBB_1"/>
    <property type="match status" value="1"/>
</dbReference>
<dbReference type="InterPro" id="IPR036749">
    <property type="entry name" value="Expansin_CBD_sf"/>
</dbReference>
<feature type="domain" description="Expansin-like CBD" evidence="6">
    <location>
        <begin position="158"/>
        <end position="242"/>
    </location>
</feature>
<dbReference type="Gene3D" id="2.40.40.10">
    <property type="entry name" value="RlpA-like domain"/>
    <property type="match status" value="1"/>
</dbReference>
<sequence>MSFSVFFFFYFLISFLALPSTSACDRCVHKSKVSYFSSSSALSAGACGYGSMAIGFNGGGYEAAGNPALYRDGLGCGGCFQIRCTNRKICSSKGVKVVLTDTHQSSRSAFLLSRPAFLALGKQEIMKSGIVDVEYKRISCEYKNNLSVRVEESSQKPNNLVIKFLYQGGQTDIVAVDVAQVGSSDWRYMTRDHGRPVWNSSRVPPGALQMRLVVTGGYDGKWIWADKDVLPADWKLGSVYDSGLQITDIAQEACSPCDTDNWN</sequence>
<feature type="domain" description="Expansin-like EG45" evidence="5">
    <location>
        <begin position="44"/>
        <end position="145"/>
    </location>
</feature>
<comment type="caution">
    <text evidence="7">The sequence shown here is derived from an EMBL/GenBank/DDBJ whole genome shotgun (WGS) entry which is preliminary data.</text>
</comment>
<reference evidence="7" key="1">
    <citation type="submission" date="2021-03" db="EMBL/GenBank/DDBJ databases">
        <authorList>
            <person name="Li Z."/>
            <person name="Yang C."/>
        </authorList>
    </citation>
    <scope>NUCLEOTIDE SEQUENCE</scope>
    <source>
        <strain evidence="7">Dzin_1.0</strain>
        <tissue evidence="7">Leaf</tissue>
    </source>
</reference>
<dbReference type="PROSITE" id="PS50843">
    <property type="entry name" value="EXPANSIN_CBD"/>
    <property type="match status" value="1"/>
</dbReference>
<dbReference type="InterPro" id="IPR007112">
    <property type="entry name" value="Expansin/allergen_DPBB_dom"/>
</dbReference>
<keyword evidence="3" id="KW-0964">Secreted</keyword>
<evidence type="ECO:0000259" key="6">
    <source>
        <dbReference type="PROSITE" id="PS50843"/>
    </source>
</evidence>